<dbReference type="Proteomes" id="UP000182517">
    <property type="component" value="Chromosome"/>
</dbReference>
<keyword evidence="4" id="KW-1185">Reference proteome</keyword>
<dbReference type="Pfam" id="PF10609">
    <property type="entry name" value="ParA"/>
    <property type="match status" value="1"/>
</dbReference>
<dbReference type="GO" id="GO:0009898">
    <property type="term" value="C:cytoplasmic side of plasma membrane"/>
    <property type="evidence" value="ECO:0007669"/>
    <property type="project" value="TreeGrafter"/>
</dbReference>
<sequence>MREQSSPNSRPRIWAIGSGKGGVGKSVVTANLAIALAQQGKKCAIFDADLGAANQHTILGMPSPSISLTDLFSRAVPSICDLLLPSPIPNLWLISSGRAQLDMANPKFALKEKVIRQLATLELDHVLIDLGAGSSYNVLDFYLAAHQRIVVAVPAPTSMENTYHFLKAAYFRGLKQAIKRAGATRVVSQAIEEKVVRGISSPKELLSHIITMDPESGAVIAEQVSTHGPKLIVNQVEQKKDLELGQGIASAYRDYFGISAEFLGAIPSDNLVRNAVRMKCPVLEAFPQSQFSKRIREITRSLLKKGEIEDADE</sequence>
<keyword evidence="2" id="KW-0067">ATP-binding</keyword>
<dbReference type="GO" id="GO:0051782">
    <property type="term" value="P:negative regulation of cell division"/>
    <property type="evidence" value="ECO:0007669"/>
    <property type="project" value="TreeGrafter"/>
</dbReference>
<dbReference type="GO" id="GO:0016887">
    <property type="term" value="F:ATP hydrolysis activity"/>
    <property type="evidence" value="ECO:0007669"/>
    <property type="project" value="TreeGrafter"/>
</dbReference>
<dbReference type="PANTHER" id="PTHR43384">
    <property type="entry name" value="SEPTUM SITE-DETERMINING PROTEIN MIND HOMOLOG, CHLOROPLASTIC-RELATED"/>
    <property type="match status" value="1"/>
</dbReference>
<gene>
    <name evidence="3" type="ORF">A7E78_09855</name>
</gene>
<evidence type="ECO:0000256" key="1">
    <source>
        <dbReference type="ARBA" id="ARBA00022741"/>
    </source>
</evidence>
<dbReference type="KEGG" id="pef:A7E78_09855"/>
<dbReference type="OrthoDB" id="9773088at2"/>
<name>A0A1L3GQ98_9BACT</name>
<dbReference type="InterPro" id="IPR050625">
    <property type="entry name" value="ParA/MinD_ATPase"/>
</dbReference>
<evidence type="ECO:0000256" key="2">
    <source>
        <dbReference type="ARBA" id="ARBA00022840"/>
    </source>
</evidence>
<dbReference type="GO" id="GO:0005524">
    <property type="term" value="F:ATP binding"/>
    <property type="evidence" value="ECO:0007669"/>
    <property type="project" value="UniProtKB-KW"/>
</dbReference>
<proteinExistence type="predicted"/>
<dbReference type="SUPFAM" id="SSF52540">
    <property type="entry name" value="P-loop containing nucleoside triphosphate hydrolases"/>
    <property type="match status" value="1"/>
</dbReference>
<protein>
    <submittedName>
        <fullName evidence="3">Uncharacterized protein</fullName>
    </submittedName>
</protein>
<dbReference type="InterPro" id="IPR033756">
    <property type="entry name" value="YlxH/NBP35"/>
</dbReference>
<keyword evidence="1" id="KW-0547">Nucleotide-binding</keyword>
<accession>A0A1L3GQ98</accession>
<dbReference type="STRING" id="1842532.A7E78_09855"/>
<dbReference type="PANTHER" id="PTHR43384:SF4">
    <property type="entry name" value="CELLULOSE BIOSYNTHESIS PROTEIN BCSQ-RELATED"/>
    <property type="match status" value="1"/>
</dbReference>
<dbReference type="EMBL" id="CP015519">
    <property type="protein sequence ID" value="APG28119.1"/>
    <property type="molecule type" value="Genomic_DNA"/>
</dbReference>
<evidence type="ECO:0000313" key="3">
    <source>
        <dbReference type="EMBL" id="APG28119.1"/>
    </source>
</evidence>
<dbReference type="Gene3D" id="3.40.50.300">
    <property type="entry name" value="P-loop containing nucleotide triphosphate hydrolases"/>
    <property type="match status" value="1"/>
</dbReference>
<dbReference type="InterPro" id="IPR027417">
    <property type="entry name" value="P-loop_NTPase"/>
</dbReference>
<dbReference type="RefSeq" id="WP_072284079.1">
    <property type="nucleotide sequence ID" value="NZ_CP015519.1"/>
</dbReference>
<organism evidence="3 4">
    <name type="scientific">Syntrophotalea acetylenivorans</name>
    <dbReference type="NCBI Taxonomy" id="1842532"/>
    <lineage>
        <taxon>Bacteria</taxon>
        <taxon>Pseudomonadati</taxon>
        <taxon>Thermodesulfobacteriota</taxon>
        <taxon>Desulfuromonadia</taxon>
        <taxon>Desulfuromonadales</taxon>
        <taxon>Syntrophotaleaceae</taxon>
        <taxon>Syntrophotalea</taxon>
    </lineage>
</organism>
<dbReference type="GO" id="GO:0005829">
    <property type="term" value="C:cytosol"/>
    <property type="evidence" value="ECO:0007669"/>
    <property type="project" value="TreeGrafter"/>
</dbReference>
<evidence type="ECO:0000313" key="4">
    <source>
        <dbReference type="Proteomes" id="UP000182517"/>
    </source>
</evidence>
<reference evidence="3 4" key="1">
    <citation type="journal article" date="2017" name="Genome Announc.">
        <title>Complete Genome Sequences of Two Acetylene-Fermenting Pelobacter acetylenicus Strains.</title>
        <authorList>
            <person name="Sutton J.M."/>
            <person name="Baesman S.M."/>
            <person name="Fierst J.L."/>
            <person name="Poret-Peterson A.T."/>
            <person name="Oremland R.S."/>
            <person name="Dunlap D.S."/>
            <person name="Akob D.M."/>
        </authorList>
    </citation>
    <scope>NUCLEOTIDE SEQUENCE [LARGE SCALE GENOMIC DNA]</scope>
    <source>
        <strain evidence="3 4">SFB93</strain>
    </source>
</reference>
<dbReference type="AlphaFoldDB" id="A0A1L3GQ98"/>